<reference evidence="2" key="1">
    <citation type="journal article" date="2017" name="Acta Aliment.">
        <title>Plant polysaccharide degrading enzyme system of Thermpbifida cellulosilytica TB100 revealed by de novo genome project data.</title>
        <authorList>
            <person name="Toth A."/>
            <person name="Baka E."/>
            <person name="Luzics S."/>
            <person name="Bata-Vidacs I."/>
            <person name="Nagy I."/>
            <person name="Balint B."/>
            <person name="Herceg R."/>
            <person name="Olasz F."/>
            <person name="Wilk T."/>
            <person name="Nagy T."/>
            <person name="Kriszt B."/>
            <person name="Nagy I."/>
            <person name="Kukolya J."/>
        </authorList>
    </citation>
    <scope>NUCLEOTIDE SEQUENCE [LARGE SCALE GENOMIC DNA]</scope>
    <source>
        <strain evidence="2">TB100</strain>
    </source>
</reference>
<gene>
    <name evidence="1" type="ORF">AC529_16710</name>
</gene>
<organism evidence="1 2">
    <name type="scientific">Thermobifida cellulosilytica TB100</name>
    <dbReference type="NCBI Taxonomy" id="665004"/>
    <lineage>
        <taxon>Bacteria</taxon>
        <taxon>Bacillati</taxon>
        <taxon>Actinomycetota</taxon>
        <taxon>Actinomycetes</taxon>
        <taxon>Streptosporangiales</taxon>
        <taxon>Nocardiopsidaceae</taxon>
        <taxon>Thermobifida</taxon>
    </lineage>
</organism>
<dbReference type="PATRIC" id="fig|665004.4.peg.3914"/>
<dbReference type="Proteomes" id="UP000074382">
    <property type="component" value="Unassembled WGS sequence"/>
</dbReference>
<accession>A0A147KE59</accession>
<comment type="caution">
    <text evidence="1">The sequence shown here is derived from an EMBL/GenBank/DDBJ whole genome shotgun (WGS) entry which is preliminary data.</text>
</comment>
<keyword evidence="2" id="KW-1185">Reference proteome</keyword>
<sequence>MLGSQAVQFLRSPGANSIDSFGRCVYCSAGLFLGDFEELLVLSEPVLAEQFMCVPLHRARVEGREAKSNGEILGNGCAQISDPFLDKTRGEADLD</sequence>
<evidence type="ECO:0000313" key="1">
    <source>
        <dbReference type="EMBL" id="KUP95582.1"/>
    </source>
</evidence>
<dbReference type="AlphaFoldDB" id="A0A147KE59"/>
<evidence type="ECO:0000313" key="2">
    <source>
        <dbReference type="Proteomes" id="UP000074382"/>
    </source>
</evidence>
<name>A0A147KE59_THECS</name>
<dbReference type="EMBL" id="LGEM01000119">
    <property type="protein sequence ID" value="KUP95582.1"/>
    <property type="molecule type" value="Genomic_DNA"/>
</dbReference>
<proteinExistence type="predicted"/>
<protein>
    <submittedName>
        <fullName evidence="1">Uncharacterized protein</fullName>
    </submittedName>
</protein>